<dbReference type="GO" id="GO:0005615">
    <property type="term" value="C:extracellular space"/>
    <property type="evidence" value="ECO:0007669"/>
    <property type="project" value="TreeGrafter"/>
</dbReference>
<comment type="similarity">
    <text evidence="2 7">Belongs to the peptidase M14 family.</text>
</comment>
<feature type="domain" description="Peptidase M14" evidence="8">
    <location>
        <begin position="36"/>
        <end position="236"/>
    </location>
</feature>
<dbReference type="Pfam" id="PF00246">
    <property type="entry name" value="Peptidase_M14"/>
    <property type="match status" value="1"/>
</dbReference>
<dbReference type="SMART" id="SM00631">
    <property type="entry name" value="Zn_pept"/>
    <property type="match status" value="1"/>
</dbReference>
<dbReference type="Proteomes" id="UP001162060">
    <property type="component" value="Unassembled WGS sequence"/>
</dbReference>
<comment type="caution">
    <text evidence="9">The sequence shown here is derived from an EMBL/GenBank/DDBJ whole genome shotgun (WGS) entry which is preliminary data.</text>
</comment>
<evidence type="ECO:0000313" key="9">
    <source>
        <dbReference type="EMBL" id="CAK7902066.1"/>
    </source>
</evidence>
<dbReference type="GO" id="GO:0006508">
    <property type="term" value="P:proteolysis"/>
    <property type="evidence" value="ECO:0007669"/>
    <property type="project" value="UniProtKB-KW"/>
</dbReference>
<accession>A0AAV1T443</accession>
<keyword evidence="3" id="KW-0645">Protease</keyword>
<comment type="caution">
    <text evidence="7">Lacks conserved residue(s) required for the propagation of feature annotation.</text>
</comment>
<dbReference type="PROSITE" id="PS52035">
    <property type="entry name" value="PEPTIDASE_M14"/>
    <property type="match status" value="1"/>
</dbReference>
<reference evidence="9" key="1">
    <citation type="submission" date="2024-01" db="EMBL/GenBank/DDBJ databases">
        <authorList>
            <person name="Webb A."/>
        </authorList>
    </citation>
    <scope>NUCLEOTIDE SEQUENCE</scope>
    <source>
        <strain evidence="9">Pm1</strain>
    </source>
</reference>
<dbReference type="PANTHER" id="PTHR11705:SF143">
    <property type="entry name" value="SLL0236 PROTEIN"/>
    <property type="match status" value="1"/>
</dbReference>
<evidence type="ECO:0000313" key="10">
    <source>
        <dbReference type="Proteomes" id="UP001162060"/>
    </source>
</evidence>
<evidence type="ECO:0000256" key="4">
    <source>
        <dbReference type="ARBA" id="ARBA00022801"/>
    </source>
</evidence>
<dbReference type="GO" id="GO:0004181">
    <property type="term" value="F:metallocarboxypeptidase activity"/>
    <property type="evidence" value="ECO:0007669"/>
    <property type="project" value="InterPro"/>
</dbReference>
<evidence type="ECO:0000256" key="2">
    <source>
        <dbReference type="ARBA" id="ARBA00005988"/>
    </source>
</evidence>
<dbReference type="InterPro" id="IPR000834">
    <property type="entry name" value="Peptidase_M14"/>
</dbReference>
<keyword evidence="4" id="KW-0378">Hydrolase</keyword>
<evidence type="ECO:0000256" key="7">
    <source>
        <dbReference type="PROSITE-ProRule" id="PRU01379"/>
    </source>
</evidence>
<dbReference type="AlphaFoldDB" id="A0AAV1T443"/>
<dbReference type="SUPFAM" id="SSF53187">
    <property type="entry name" value="Zn-dependent exopeptidases"/>
    <property type="match status" value="1"/>
</dbReference>
<evidence type="ECO:0000259" key="8">
    <source>
        <dbReference type="PROSITE" id="PS52035"/>
    </source>
</evidence>
<evidence type="ECO:0000256" key="3">
    <source>
        <dbReference type="ARBA" id="ARBA00022670"/>
    </source>
</evidence>
<keyword evidence="6" id="KW-0482">Metalloprotease</keyword>
<evidence type="ECO:0000256" key="5">
    <source>
        <dbReference type="ARBA" id="ARBA00022833"/>
    </source>
</evidence>
<keyword evidence="5" id="KW-0862">Zinc</keyword>
<name>A0AAV1T443_9STRA</name>
<dbReference type="EMBL" id="CAKLBY020000024">
    <property type="protein sequence ID" value="CAK7902066.1"/>
    <property type="molecule type" value="Genomic_DNA"/>
</dbReference>
<evidence type="ECO:0000256" key="6">
    <source>
        <dbReference type="ARBA" id="ARBA00023049"/>
    </source>
</evidence>
<dbReference type="Gene3D" id="3.40.630.10">
    <property type="entry name" value="Zn peptidases"/>
    <property type="match status" value="1"/>
</dbReference>
<protein>
    <recommendedName>
        <fullName evidence="8">Peptidase M14 domain-containing protein</fullName>
    </recommendedName>
</protein>
<organism evidence="9 10">
    <name type="scientific">Peronospora matthiolae</name>
    <dbReference type="NCBI Taxonomy" id="2874970"/>
    <lineage>
        <taxon>Eukaryota</taxon>
        <taxon>Sar</taxon>
        <taxon>Stramenopiles</taxon>
        <taxon>Oomycota</taxon>
        <taxon>Peronosporomycetes</taxon>
        <taxon>Peronosporales</taxon>
        <taxon>Peronosporaceae</taxon>
        <taxon>Peronospora</taxon>
    </lineage>
</organism>
<evidence type="ECO:0000256" key="1">
    <source>
        <dbReference type="ARBA" id="ARBA00001947"/>
    </source>
</evidence>
<proteinExistence type="inferred from homology"/>
<dbReference type="GO" id="GO:0008270">
    <property type="term" value="F:zinc ion binding"/>
    <property type="evidence" value="ECO:0007669"/>
    <property type="project" value="InterPro"/>
</dbReference>
<comment type="cofactor">
    <cofactor evidence="1">
        <name>Zn(2+)</name>
        <dbReference type="ChEBI" id="CHEBI:29105"/>
    </cofactor>
</comment>
<dbReference type="PANTHER" id="PTHR11705">
    <property type="entry name" value="PROTEASE FAMILY M14 CARBOXYPEPTIDASE A,B"/>
    <property type="match status" value="1"/>
</dbReference>
<sequence length="236" mass="26582">MACLQGSEGYLDELKRETEDGSSDQIVYTETPFFDCFRPSHEVFDFLDTLVQQNLQFMTKFDNVSVTYEGRAIPGFRISTTLNATKVSSPEKRTLYIQALLHAREWRAKAATLYAMASMLDDLRAGEEAALRMFDKLDWYFVPIVNVHGHKVDVDLNRNWPPEDYFSHDPSIVNGETYSGAYPLSEQSAAGLFHFITSLKSLGGMSDMHAFGGQVLRPLATNQVAETNHLARGCKH</sequence>
<gene>
    <name evidence="9" type="ORF">PM001_LOCUS2419</name>
</gene>